<reference evidence="4 5" key="1">
    <citation type="journal article" date="2018" name="Sci. Rep.">
        <title>Raphidocelis subcapitata (=Pseudokirchneriella subcapitata) provides an insight into genome evolution and environmental adaptations in the Sphaeropleales.</title>
        <authorList>
            <person name="Suzuki S."/>
            <person name="Yamaguchi H."/>
            <person name="Nakajima N."/>
            <person name="Kawachi M."/>
        </authorList>
    </citation>
    <scope>NUCLEOTIDE SEQUENCE [LARGE SCALE GENOMIC DNA]</scope>
    <source>
        <strain evidence="4 5">NIES-35</strain>
    </source>
</reference>
<feature type="compositionally biased region" description="Gly residues" evidence="2">
    <location>
        <begin position="101"/>
        <end position="113"/>
    </location>
</feature>
<dbReference type="InterPro" id="IPR032640">
    <property type="entry name" value="AMPK1_CBM"/>
</dbReference>
<dbReference type="PANTHER" id="PTHR47342">
    <property type="entry name" value="PROTEIN PTST, CHLOROPLASTIC"/>
    <property type="match status" value="1"/>
</dbReference>
<dbReference type="SUPFAM" id="SSF81296">
    <property type="entry name" value="E set domains"/>
    <property type="match status" value="1"/>
</dbReference>
<dbReference type="InterPro" id="IPR013783">
    <property type="entry name" value="Ig-like_fold"/>
</dbReference>
<dbReference type="InterPro" id="IPR014756">
    <property type="entry name" value="Ig_E-set"/>
</dbReference>
<dbReference type="Proteomes" id="UP000247498">
    <property type="component" value="Unassembled WGS sequence"/>
</dbReference>
<feature type="compositionally biased region" description="Low complexity" evidence="2">
    <location>
        <begin position="19"/>
        <end position="30"/>
    </location>
</feature>
<gene>
    <name evidence="4" type="ORF">Rsub_07316</name>
</gene>
<dbReference type="EMBL" id="BDRX01000047">
    <property type="protein sequence ID" value="GBF94048.1"/>
    <property type="molecule type" value="Genomic_DNA"/>
</dbReference>
<evidence type="ECO:0000313" key="4">
    <source>
        <dbReference type="EMBL" id="GBF94048.1"/>
    </source>
</evidence>
<dbReference type="PANTHER" id="PTHR47342:SF1">
    <property type="entry name" value="PROTEIN PTST, CHLOROPLASTIC"/>
    <property type="match status" value="1"/>
</dbReference>
<feature type="coiled-coil region" evidence="1">
    <location>
        <begin position="204"/>
        <end position="231"/>
    </location>
</feature>
<feature type="region of interest" description="Disordered" evidence="2">
    <location>
        <begin position="1"/>
        <end position="72"/>
    </location>
</feature>
<comment type="caution">
    <text evidence="4">The sequence shown here is derived from an EMBL/GenBank/DDBJ whole genome shotgun (WGS) entry which is preliminary data.</text>
</comment>
<dbReference type="STRING" id="307507.A0A2V0P2E4"/>
<dbReference type="InParanoid" id="A0A2V0P2E4"/>
<accession>A0A2V0P2E4</accession>
<feature type="domain" description="AMP-activated protein kinase glycogen-binding" evidence="3">
    <location>
        <begin position="240"/>
        <end position="323"/>
    </location>
</feature>
<feature type="region of interest" description="Disordered" evidence="2">
    <location>
        <begin position="96"/>
        <end position="125"/>
    </location>
</feature>
<proteinExistence type="predicted"/>
<protein>
    <recommendedName>
        <fullName evidence="3">AMP-activated protein kinase glycogen-binding domain-containing protein</fullName>
    </recommendedName>
</protein>
<feature type="coiled-coil region" evidence="1">
    <location>
        <begin position="142"/>
        <end position="176"/>
    </location>
</feature>
<dbReference type="Pfam" id="PF16561">
    <property type="entry name" value="AMPK1_CBM"/>
    <property type="match status" value="1"/>
</dbReference>
<dbReference type="CDD" id="cd02859">
    <property type="entry name" value="E_set_AMPKbeta_like_N"/>
    <property type="match status" value="1"/>
</dbReference>
<dbReference type="AlphaFoldDB" id="A0A2V0P2E4"/>
<keyword evidence="5" id="KW-1185">Reference proteome</keyword>
<name>A0A2V0P2E4_9CHLO</name>
<evidence type="ECO:0000256" key="1">
    <source>
        <dbReference type="SAM" id="Coils"/>
    </source>
</evidence>
<evidence type="ECO:0000313" key="5">
    <source>
        <dbReference type="Proteomes" id="UP000247498"/>
    </source>
</evidence>
<organism evidence="4 5">
    <name type="scientific">Raphidocelis subcapitata</name>
    <dbReference type="NCBI Taxonomy" id="307507"/>
    <lineage>
        <taxon>Eukaryota</taxon>
        <taxon>Viridiplantae</taxon>
        <taxon>Chlorophyta</taxon>
        <taxon>core chlorophytes</taxon>
        <taxon>Chlorophyceae</taxon>
        <taxon>CS clade</taxon>
        <taxon>Sphaeropleales</taxon>
        <taxon>Selenastraceae</taxon>
        <taxon>Raphidocelis</taxon>
    </lineage>
</organism>
<evidence type="ECO:0000256" key="2">
    <source>
        <dbReference type="SAM" id="MobiDB-lite"/>
    </source>
</evidence>
<feature type="compositionally biased region" description="Low complexity" evidence="2">
    <location>
        <begin position="40"/>
        <end position="72"/>
    </location>
</feature>
<dbReference type="Gene3D" id="2.60.40.10">
    <property type="entry name" value="Immunoglobulins"/>
    <property type="match status" value="1"/>
</dbReference>
<evidence type="ECO:0000259" key="3">
    <source>
        <dbReference type="Pfam" id="PF16561"/>
    </source>
</evidence>
<dbReference type="OrthoDB" id="531008at2759"/>
<sequence>MLRGTAVAPLRRRCGSGGPRAAAAAAPARTPRVRGAHRCAAAADGGAPSAAPDGQQRQQQQQQQQQEEGQQQLPTAIEARLQQLQELQAASREALTARGAPPGGGGGGGGSGGPSRAAPGAYFRPTPSTVDARLYQQLVSSHNRLGQERREVEAHVDALKEEIARANAALSAAHAALSDVAREFGTTRRLAESASAALAFGVEPEEAKEKLRRLAARLARMEEAVEGERAAVGARVPRAVPLEWAGHANEVVLMGDWDGWTRGVDLSAEDVTSDAVFARFEGVLALRPGRYRVKLKVDGQWRLAADWPVELDDAGNEVNVLTVV</sequence>
<keyword evidence="1" id="KW-0175">Coiled coil</keyword>